<dbReference type="Proteomes" id="UP000184111">
    <property type="component" value="Unassembled WGS sequence"/>
</dbReference>
<organism evidence="1 2">
    <name type="scientific">Actinacidiphila paucisporea</name>
    <dbReference type="NCBI Taxonomy" id="310782"/>
    <lineage>
        <taxon>Bacteria</taxon>
        <taxon>Bacillati</taxon>
        <taxon>Actinomycetota</taxon>
        <taxon>Actinomycetes</taxon>
        <taxon>Kitasatosporales</taxon>
        <taxon>Streptomycetaceae</taxon>
        <taxon>Actinacidiphila</taxon>
    </lineage>
</organism>
<dbReference type="STRING" id="310782.SAMN05216499_13060"/>
<reference evidence="1 2" key="1">
    <citation type="submission" date="2016-11" db="EMBL/GenBank/DDBJ databases">
        <authorList>
            <person name="Jaros S."/>
            <person name="Januszkiewicz K."/>
            <person name="Wedrychowicz H."/>
        </authorList>
    </citation>
    <scope>NUCLEOTIDE SEQUENCE [LARGE SCALE GENOMIC DNA]</scope>
    <source>
        <strain evidence="1 2">CGMCC 4.2025</strain>
    </source>
</reference>
<dbReference type="EMBL" id="FRBI01000030">
    <property type="protein sequence ID" value="SHN26828.1"/>
    <property type="molecule type" value="Genomic_DNA"/>
</dbReference>
<evidence type="ECO:0000313" key="1">
    <source>
        <dbReference type="EMBL" id="SHN26828.1"/>
    </source>
</evidence>
<proteinExistence type="predicted"/>
<keyword evidence="2" id="KW-1185">Reference proteome</keyword>
<dbReference type="AlphaFoldDB" id="A0A1M7Q8W5"/>
<sequence>MECGHNMPNLREKQHHIGVVHALRRAVWRTGNHEQALTLLTHCGRVHVTETANDALTQRLAPRSTARARWDDRLAWFPLRYVGAQLRL</sequence>
<gene>
    <name evidence="1" type="ORF">SAMN05216499_13060</name>
</gene>
<accession>A0A1M7Q8W5</accession>
<protein>
    <submittedName>
        <fullName evidence="1">Uncharacterized protein</fullName>
    </submittedName>
</protein>
<evidence type="ECO:0000313" key="2">
    <source>
        <dbReference type="Proteomes" id="UP000184111"/>
    </source>
</evidence>
<name>A0A1M7Q8W5_9ACTN</name>